<evidence type="ECO:0000256" key="1">
    <source>
        <dbReference type="SAM" id="Phobius"/>
    </source>
</evidence>
<keyword evidence="1" id="KW-0812">Transmembrane</keyword>
<protein>
    <recommendedName>
        <fullName evidence="4">Phospholipase_D-nuclease N-terminal</fullName>
    </recommendedName>
</protein>
<feature type="transmembrane region" description="Helical" evidence="1">
    <location>
        <begin position="17"/>
        <end position="39"/>
    </location>
</feature>
<gene>
    <name evidence="2" type="ORF">ACFSVN_08235</name>
</gene>
<feature type="transmembrane region" description="Helical" evidence="1">
    <location>
        <begin position="51"/>
        <end position="77"/>
    </location>
</feature>
<evidence type="ECO:0008006" key="4">
    <source>
        <dbReference type="Google" id="ProtNLM"/>
    </source>
</evidence>
<accession>A0ABW5JJZ7</accession>
<keyword evidence="1" id="KW-1133">Transmembrane helix</keyword>
<dbReference type="Proteomes" id="UP001597460">
    <property type="component" value="Unassembled WGS sequence"/>
</dbReference>
<name>A0ABW5JJZ7_9BACT</name>
<sequence>MDHIQGETAPVMSLKDWVISVLISFIPIVGFIMLLVWAFSDSANPNKKNWAKATLIIFAAFFVLYLIFAFLFMGAIMSSAGLESMG</sequence>
<organism evidence="2 3">
    <name type="scientific">Gracilimonas halophila</name>
    <dbReference type="NCBI Taxonomy" id="1834464"/>
    <lineage>
        <taxon>Bacteria</taxon>
        <taxon>Pseudomonadati</taxon>
        <taxon>Balneolota</taxon>
        <taxon>Balneolia</taxon>
        <taxon>Balneolales</taxon>
        <taxon>Balneolaceae</taxon>
        <taxon>Gracilimonas</taxon>
    </lineage>
</organism>
<dbReference type="RefSeq" id="WP_390300876.1">
    <property type="nucleotide sequence ID" value="NZ_JBHULI010000024.1"/>
</dbReference>
<evidence type="ECO:0000313" key="2">
    <source>
        <dbReference type="EMBL" id="MFD2532430.1"/>
    </source>
</evidence>
<reference evidence="3" key="1">
    <citation type="journal article" date="2019" name="Int. J. Syst. Evol. Microbiol.">
        <title>The Global Catalogue of Microorganisms (GCM) 10K type strain sequencing project: providing services to taxonomists for standard genome sequencing and annotation.</title>
        <authorList>
            <consortium name="The Broad Institute Genomics Platform"/>
            <consortium name="The Broad Institute Genome Sequencing Center for Infectious Disease"/>
            <person name="Wu L."/>
            <person name="Ma J."/>
        </authorList>
    </citation>
    <scope>NUCLEOTIDE SEQUENCE [LARGE SCALE GENOMIC DNA]</scope>
    <source>
        <strain evidence="3">KCTC 52042</strain>
    </source>
</reference>
<proteinExistence type="predicted"/>
<keyword evidence="1" id="KW-0472">Membrane</keyword>
<keyword evidence="3" id="KW-1185">Reference proteome</keyword>
<dbReference type="EMBL" id="JBHULI010000024">
    <property type="protein sequence ID" value="MFD2532430.1"/>
    <property type="molecule type" value="Genomic_DNA"/>
</dbReference>
<comment type="caution">
    <text evidence="2">The sequence shown here is derived from an EMBL/GenBank/DDBJ whole genome shotgun (WGS) entry which is preliminary data.</text>
</comment>
<evidence type="ECO:0000313" key="3">
    <source>
        <dbReference type="Proteomes" id="UP001597460"/>
    </source>
</evidence>